<keyword evidence="6 10" id="KW-0456">Lyase</keyword>
<dbReference type="OrthoDB" id="9805807at2"/>
<dbReference type="GO" id="GO:0030170">
    <property type="term" value="F:pyridoxal phosphate binding"/>
    <property type="evidence" value="ECO:0007669"/>
    <property type="project" value="InterPro"/>
</dbReference>
<evidence type="ECO:0000256" key="4">
    <source>
        <dbReference type="ARBA" id="ARBA00019040"/>
    </source>
</evidence>
<keyword evidence="11" id="KW-1185">Reference proteome</keyword>
<dbReference type="GO" id="GO:0005737">
    <property type="term" value="C:cytoplasm"/>
    <property type="evidence" value="ECO:0007669"/>
    <property type="project" value="TreeGrafter"/>
</dbReference>
<dbReference type="Proteomes" id="UP000295724">
    <property type="component" value="Unassembled WGS sequence"/>
</dbReference>
<dbReference type="PIRSF" id="PIRSF001434">
    <property type="entry name" value="CGS"/>
    <property type="match status" value="1"/>
</dbReference>
<organism evidence="10 11">
    <name type="scientific">Marinicella litoralis</name>
    <dbReference type="NCBI Taxonomy" id="644220"/>
    <lineage>
        <taxon>Bacteria</taxon>
        <taxon>Pseudomonadati</taxon>
        <taxon>Pseudomonadota</taxon>
        <taxon>Gammaproteobacteria</taxon>
        <taxon>Lysobacterales</taxon>
        <taxon>Marinicellaceae</taxon>
        <taxon>Marinicella</taxon>
    </lineage>
</organism>
<evidence type="ECO:0000256" key="2">
    <source>
        <dbReference type="ARBA" id="ARBA00008667"/>
    </source>
</evidence>
<evidence type="ECO:0000256" key="6">
    <source>
        <dbReference type="ARBA" id="ARBA00023239"/>
    </source>
</evidence>
<evidence type="ECO:0000256" key="7">
    <source>
        <dbReference type="ARBA" id="ARBA00049180"/>
    </source>
</evidence>
<evidence type="ECO:0000256" key="8">
    <source>
        <dbReference type="PIRSR" id="PIRSR001434-2"/>
    </source>
</evidence>
<comment type="catalytic activity">
    <reaction evidence="7">
        <text>L-methionine + H2O = methanethiol + 2-oxobutanoate + NH4(+)</text>
        <dbReference type="Rhea" id="RHEA:23800"/>
        <dbReference type="ChEBI" id="CHEBI:15377"/>
        <dbReference type="ChEBI" id="CHEBI:16007"/>
        <dbReference type="ChEBI" id="CHEBI:16763"/>
        <dbReference type="ChEBI" id="CHEBI:28938"/>
        <dbReference type="ChEBI" id="CHEBI:57844"/>
        <dbReference type="EC" id="4.4.1.11"/>
    </reaction>
</comment>
<comment type="cofactor">
    <cofactor evidence="1 9">
        <name>pyridoxal 5'-phosphate</name>
        <dbReference type="ChEBI" id="CHEBI:597326"/>
    </cofactor>
</comment>
<accession>A0A4R6XSL8</accession>
<comment type="similarity">
    <text evidence="2">Belongs to the trans-sulfuration enzymes family. L-methionine gamma-lyase subfamily.</text>
</comment>
<dbReference type="RefSeq" id="WP_099018245.1">
    <property type="nucleotide sequence ID" value="NZ_NIHB01000001.1"/>
</dbReference>
<comment type="caution">
    <text evidence="10">The sequence shown here is derived from an EMBL/GenBank/DDBJ whole genome shotgun (WGS) entry which is preliminary data.</text>
</comment>
<dbReference type="SUPFAM" id="SSF53383">
    <property type="entry name" value="PLP-dependent transferases"/>
    <property type="match status" value="1"/>
</dbReference>
<reference evidence="10 11" key="1">
    <citation type="submission" date="2019-03" db="EMBL/GenBank/DDBJ databases">
        <title>Genomic Encyclopedia of Type Strains, Phase IV (KMG-IV): sequencing the most valuable type-strain genomes for metagenomic binning, comparative biology and taxonomic classification.</title>
        <authorList>
            <person name="Goeker M."/>
        </authorList>
    </citation>
    <scope>NUCLEOTIDE SEQUENCE [LARGE SCALE GENOMIC DNA]</scope>
    <source>
        <strain evidence="10 11">DSM 25488</strain>
    </source>
</reference>
<dbReference type="FunFam" id="3.90.1150.10:FF:000033">
    <property type="entry name" value="Cystathionine gamma-synthase"/>
    <property type="match status" value="1"/>
</dbReference>
<dbReference type="NCBIfam" id="TIGR01328">
    <property type="entry name" value="met_gam_lyase"/>
    <property type="match status" value="1"/>
</dbReference>
<evidence type="ECO:0000256" key="3">
    <source>
        <dbReference type="ARBA" id="ARBA00012222"/>
    </source>
</evidence>
<dbReference type="EC" id="4.4.1.11" evidence="3"/>
<dbReference type="InterPro" id="IPR015421">
    <property type="entry name" value="PyrdxlP-dep_Trfase_major"/>
</dbReference>
<dbReference type="GO" id="GO:0009086">
    <property type="term" value="P:methionine biosynthetic process"/>
    <property type="evidence" value="ECO:0007669"/>
    <property type="project" value="UniProtKB-ARBA"/>
</dbReference>
<dbReference type="InterPro" id="IPR015424">
    <property type="entry name" value="PyrdxlP-dep_Trfase"/>
</dbReference>
<dbReference type="AlphaFoldDB" id="A0A4R6XSL8"/>
<dbReference type="GO" id="GO:0019346">
    <property type="term" value="P:transsulfuration"/>
    <property type="evidence" value="ECO:0007669"/>
    <property type="project" value="InterPro"/>
</dbReference>
<feature type="modified residue" description="N6-(pyridoxal phosphate)lysine" evidence="8">
    <location>
        <position position="210"/>
    </location>
</feature>
<dbReference type="InterPro" id="IPR054542">
    <property type="entry name" value="Cys_met_metab_PP"/>
</dbReference>
<name>A0A4R6XSL8_9GAMM</name>
<dbReference type="InterPro" id="IPR015422">
    <property type="entry name" value="PyrdxlP-dep_Trfase_small"/>
</dbReference>
<dbReference type="EMBL" id="SNZB01000003">
    <property type="protein sequence ID" value="TDR20393.1"/>
    <property type="molecule type" value="Genomic_DNA"/>
</dbReference>
<dbReference type="Gene3D" id="3.40.640.10">
    <property type="entry name" value="Type I PLP-dependent aspartate aminotransferase-like (Major domain)"/>
    <property type="match status" value="1"/>
</dbReference>
<dbReference type="PROSITE" id="PS00868">
    <property type="entry name" value="CYS_MET_METAB_PP"/>
    <property type="match status" value="1"/>
</dbReference>
<dbReference type="InterPro" id="IPR006237">
    <property type="entry name" value="L-Met_gamma_lys"/>
</dbReference>
<dbReference type="PANTHER" id="PTHR11808">
    <property type="entry name" value="TRANS-SULFURATION ENZYME FAMILY MEMBER"/>
    <property type="match status" value="1"/>
</dbReference>
<dbReference type="Gene3D" id="3.90.1150.10">
    <property type="entry name" value="Aspartate Aminotransferase, domain 1"/>
    <property type="match status" value="1"/>
</dbReference>
<dbReference type="Pfam" id="PF01053">
    <property type="entry name" value="Cys_Met_Meta_PP"/>
    <property type="match status" value="1"/>
</dbReference>
<dbReference type="InterPro" id="IPR000277">
    <property type="entry name" value="Cys/Met-Metab_PyrdxlP-dep_enz"/>
</dbReference>
<evidence type="ECO:0000313" key="10">
    <source>
        <dbReference type="EMBL" id="TDR20393.1"/>
    </source>
</evidence>
<proteinExistence type="inferred from homology"/>
<evidence type="ECO:0000256" key="5">
    <source>
        <dbReference type="ARBA" id="ARBA00022898"/>
    </source>
</evidence>
<dbReference type="FunFam" id="3.40.640.10:FF:000046">
    <property type="entry name" value="Cystathionine gamma-lyase"/>
    <property type="match status" value="1"/>
</dbReference>
<evidence type="ECO:0000256" key="1">
    <source>
        <dbReference type="ARBA" id="ARBA00001933"/>
    </source>
</evidence>
<sequence>MKSPHETHFATLAIHAAYDAKQNQGALTPPIHVSSTYAFDTVEQGGAAFQGENDRFIYARLGSPSQQILEQRLAQLEQAEAALATASGMGAITATMWSMVKPGDEIIADLSLYGCTFSFLEHGLKSFGIKITYLNLSDPQNLVDHISDQTKLVYSETPSNPNMRLIDIEALSLICHQHDCKLMIDNTYCTPYLQNPLTLGADLVVHSATKYLGGHGDLIAGIVAGSHADIDHIRMFGLKDMTGAVISGFDVSLLLRGLKTLHVRMDRHCENAQKVAEYLNQSTHVKHTFYPGLENFPQKNLAAKQMRDTGGMIAFELNASREQSAQFVNSLKMILCAVSLGDAETLIQHPASMTHSTYTEEELLAHLISPTLIRLSVGLEHIDDIIADIHQAFESVFDAASGNCFSDNGLAISA</sequence>
<evidence type="ECO:0000313" key="11">
    <source>
        <dbReference type="Proteomes" id="UP000295724"/>
    </source>
</evidence>
<protein>
    <recommendedName>
        <fullName evidence="4">L-methionine gamma-lyase</fullName>
        <ecNumber evidence="3">4.4.1.11</ecNumber>
    </recommendedName>
</protein>
<evidence type="ECO:0000256" key="9">
    <source>
        <dbReference type="RuleBase" id="RU362118"/>
    </source>
</evidence>
<gene>
    <name evidence="10" type="ORF">C8D91_1365</name>
</gene>
<dbReference type="CDD" id="cd00614">
    <property type="entry name" value="CGS_like"/>
    <property type="match status" value="1"/>
</dbReference>
<keyword evidence="5 8" id="KW-0663">Pyridoxal phosphate</keyword>
<dbReference type="PANTHER" id="PTHR11808:SF80">
    <property type="entry name" value="CYSTATHIONINE GAMMA-LYASE"/>
    <property type="match status" value="1"/>
</dbReference>
<dbReference type="GO" id="GO:0018826">
    <property type="term" value="F:methionine gamma-lyase activity"/>
    <property type="evidence" value="ECO:0007669"/>
    <property type="project" value="UniProtKB-EC"/>
</dbReference>